<feature type="compositionally biased region" description="Low complexity" evidence="1">
    <location>
        <begin position="82"/>
        <end position="94"/>
    </location>
</feature>
<dbReference type="EMBL" id="MCOG01000044">
    <property type="protein sequence ID" value="ORY69334.1"/>
    <property type="molecule type" value="Genomic_DNA"/>
</dbReference>
<gene>
    <name evidence="2" type="ORF">LY90DRAFT_504181</name>
</gene>
<proteinExistence type="predicted"/>
<feature type="region of interest" description="Disordered" evidence="1">
    <location>
        <begin position="1"/>
        <end position="20"/>
    </location>
</feature>
<dbReference type="Proteomes" id="UP000193920">
    <property type="component" value="Unassembled WGS sequence"/>
</dbReference>
<evidence type="ECO:0000256" key="1">
    <source>
        <dbReference type="SAM" id="MobiDB-lite"/>
    </source>
</evidence>
<evidence type="ECO:0000313" key="3">
    <source>
        <dbReference type="Proteomes" id="UP000193920"/>
    </source>
</evidence>
<feature type="compositionally biased region" description="Polar residues" evidence="1">
    <location>
        <begin position="1"/>
        <end position="15"/>
    </location>
</feature>
<organism evidence="2 3">
    <name type="scientific">Neocallimastix californiae</name>
    <dbReference type="NCBI Taxonomy" id="1754190"/>
    <lineage>
        <taxon>Eukaryota</taxon>
        <taxon>Fungi</taxon>
        <taxon>Fungi incertae sedis</taxon>
        <taxon>Chytridiomycota</taxon>
        <taxon>Chytridiomycota incertae sedis</taxon>
        <taxon>Neocallimastigomycetes</taxon>
        <taxon>Neocallimastigales</taxon>
        <taxon>Neocallimastigaceae</taxon>
        <taxon>Neocallimastix</taxon>
    </lineage>
</organism>
<evidence type="ECO:0000313" key="2">
    <source>
        <dbReference type="EMBL" id="ORY69334.1"/>
    </source>
</evidence>
<sequence>MNRRTFSNSPYSQPYSMDYNINNDKELKKNKKNNENENDENNTKFGKGNNNILFMNMMSNQRPGPGGMMGISDVYSSESDDLPSNNSNSNDEGNYYENEEIEENYNYNKNNLTFGEDSPRKNINKVNQRSMKDNYYYDIGLTQDDDTVIDNDMENETNNYSNHQRRKVRSNIIDNREQPDINYQQSYFTNFNSFLH</sequence>
<reference evidence="2 3" key="1">
    <citation type="submission" date="2016-08" db="EMBL/GenBank/DDBJ databases">
        <title>A Parts List for Fungal Cellulosomes Revealed by Comparative Genomics.</title>
        <authorList>
            <consortium name="DOE Joint Genome Institute"/>
            <person name="Haitjema C.H."/>
            <person name="Gilmore S.P."/>
            <person name="Henske J.K."/>
            <person name="Solomon K.V."/>
            <person name="De Groot R."/>
            <person name="Kuo A."/>
            <person name="Mondo S.J."/>
            <person name="Salamov A.A."/>
            <person name="Labutti K."/>
            <person name="Zhao Z."/>
            <person name="Chiniquy J."/>
            <person name="Barry K."/>
            <person name="Brewer H.M."/>
            <person name="Purvine S.O."/>
            <person name="Wright A.T."/>
            <person name="Boxma B."/>
            <person name="Van Alen T."/>
            <person name="Hackstein J.H."/>
            <person name="Baker S.E."/>
            <person name="Grigoriev I.V."/>
            <person name="O'Malley M.A."/>
        </authorList>
    </citation>
    <scope>NUCLEOTIDE SEQUENCE [LARGE SCALE GENOMIC DNA]</scope>
    <source>
        <strain evidence="2 3">G1</strain>
    </source>
</reference>
<keyword evidence="3" id="KW-1185">Reference proteome</keyword>
<protein>
    <submittedName>
        <fullName evidence="2">Uncharacterized protein</fullName>
    </submittedName>
</protein>
<name>A0A1Y2EDE2_9FUNG</name>
<accession>A0A1Y2EDE2</accession>
<comment type="caution">
    <text evidence="2">The sequence shown here is derived from an EMBL/GenBank/DDBJ whole genome shotgun (WGS) entry which is preliminary data.</text>
</comment>
<feature type="compositionally biased region" description="Polar residues" evidence="1">
    <location>
        <begin position="48"/>
        <end position="62"/>
    </location>
</feature>
<dbReference type="AlphaFoldDB" id="A0A1Y2EDE2"/>
<feature type="region of interest" description="Disordered" evidence="1">
    <location>
        <begin position="30"/>
        <end position="94"/>
    </location>
</feature>